<evidence type="ECO:0000259" key="1">
    <source>
        <dbReference type="Pfam" id="PF13226"/>
    </source>
</evidence>
<organism evidence="2">
    <name type="scientific">Knufia peltigerae</name>
    <dbReference type="NCBI Taxonomy" id="1002370"/>
    <lineage>
        <taxon>Eukaryota</taxon>
        <taxon>Fungi</taxon>
        <taxon>Dikarya</taxon>
        <taxon>Ascomycota</taxon>
        <taxon>Pezizomycotina</taxon>
        <taxon>Eurotiomycetes</taxon>
        <taxon>Chaetothyriomycetidae</taxon>
        <taxon>Chaetothyriales</taxon>
        <taxon>Trichomeriaceae</taxon>
        <taxon>Knufia</taxon>
    </lineage>
</organism>
<name>A0AA38XQG5_9EURO</name>
<dbReference type="AlphaFoldDB" id="A0AA38XQG5"/>
<dbReference type="InterPro" id="IPR025115">
    <property type="entry name" value="DUF4034"/>
</dbReference>
<comment type="caution">
    <text evidence="2">The sequence shown here is derived from an EMBL/GenBank/DDBJ whole genome shotgun (WGS) entry which is preliminary data.</text>
</comment>
<dbReference type="Pfam" id="PF13226">
    <property type="entry name" value="DUF4034"/>
    <property type="match status" value="1"/>
</dbReference>
<gene>
    <name evidence="2" type="ORF">H2204_013437</name>
</gene>
<accession>A0AA38XQG5</accession>
<evidence type="ECO:0000313" key="2">
    <source>
        <dbReference type="EMBL" id="KAJ9617770.1"/>
    </source>
</evidence>
<feature type="domain" description="DUF4034" evidence="1">
    <location>
        <begin position="103"/>
        <end position="206"/>
    </location>
</feature>
<reference evidence="2" key="1">
    <citation type="submission" date="2022-10" db="EMBL/GenBank/DDBJ databases">
        <title>Culturing micro-colonial fungi from biological soil crusts in the Mojave desert and describing Neophaeococcomyces mojavensis, and introducing the new genera and species Taxawa tesnikishii.</title>
        <authorList>
            <person name="Kurbessoian T."/>
            <person name="Stajich J.E."/>
        </authorList>
    </citation>
    <scope>NUCLEOTIDE SEQUENCE</scope>
    <source>
        <strain evidence="2">TK_35</strain>
    </source>
</reference>
<proteinExistence type="predicted"/>
<dbReference type="EMBL" id="JAPDRN010000153">
    <property type="protein sequence ID" value="KAJ9617770.1"/>
    <property type="molecule type" value="Genomic_DNA"/>
</dbReference>
<protein>
    <recommendedName>
        <fullName evidence="1">DUF4034 domain-containing protein</fullName>
    </recommendedName>
</protein>
<sequence>MDDVHWRRSARLVYLVSLDYNAKRWTQRVPVVSDNEESYGRAHRPVRLADSPRACVLHGAPPGHGIVSMNGIMQSLLALVLLCGAMSARADELTDRHAVIRQANDLFEKQDFAALERLGERYRTTDQRFGSGVWKLSTYYVGISRAFGITNRDPAYWAGREKIVRTWIERHPKSPAAHLAMARMLSSHAWSIRGSGYANTVKDEDWGPFKSYQQQAIDYLQEHKAIVSTDPYWYELMEHLAIERSWPLEQFIALHDEGIKRFPDYYPLYFAAVRYFAPKWGGDAQGLEIYARRVMALAPPRDQYMLYARIYWVASQDDYGKRLFVDSAVDWPSMKRGFEDILARYPDEWNLQAFAYFACQANDRETARGLVAQIQEPILAVWRDTADYYRCSFALDEDTNPHLGAR</sequence>